<dbReference type="OrthoDB" id="360550at2"/>
<dbReference type="Proteomes" id="UP000014541">
    <property type="component" value="Unassembled WGS sequence"/>
</dbReference>
<dbReference type="STRING" id="1125699.HMPREF9194_01978"/>
<organism evidence="1 2">
    <name type="scientific">Treponema maltophilum ATCC 51939</name>
    <dbReference type="NCBI Taxonomy" id="1125699"/>
    <lineage>
        <taxon>Bacteria</taxon>
        <taxon>Pseudomonadati</taxon>
        <taxon>Spirochaetota</taxon>
        <taxon>Spirochaetia</taxon>
        <taxon>Spirochaetales</taxon>
        <taxon>Treponemataceae</taxon>
        <taxon>Treponema</taxon>
    </lineage>
</organism>
<dbReference type="PATRIC" id="fig|1125699.3.peg.1999"/>
<dbReference type="AlphaFoldDB" id="S3KHE5"/>
<gene>
    <name evidence="1" type="ORF">HMPREF9194_01978</name>
</gene>
<accession>S3KHE5</accession>
<dbReference type="RefSeq" id="WP_016526236.1">
    <property type="nucleotide sequence ID" value="NZ_KE332518.1"/>
</dbReference>
<protein>
    <submittedName>
        <fullName evidence="1">Uncharacterized protein</fullName>
    </submittedName>
</protein>
<evidence type="ECO:0000313" key="1">
    <source>
        <dbReference type="EMBL" id="EPF31627.1"/>
    </source>
</evidence>
<comment type="caution">
    <text evidence="1">The sequence shown here is derived from an EMBL/GenBank/DDBJ whole genome shotgun (WGS) entry which is preliminary data.</text>
</comment>
<name>S3KHE5_TREMA</name>
<reference evidence="1 2" key="1">
    <citation type="submission" date="2013-04" db="EMBL/GenBank/DDBJ databases">
        <title>The Genome Sequence of Treponema maltophilum ATCC 51939.</title>
        <authorList>
            <consortium name="The Broad Institute Genomics Platform"/>
            <person name="Earl A."/>
            <person name="Ward D."/>
            <person name="Feldgarden M."/>
            <person name="Gevers D."/>
            <person name="Leonetti C."/>
            <person name="Blanton J.M."/>
            <person name="Dewhirst F.E."/>
            <person name="Izard J."/>
            <person name="Walker B."/>
            <person name="Young S."/>
            <person name="Zeng Q."/>
            <person name="Gargeya S."/>
            <person name="Fitzgerald M."/>
            <person name="Haas B."/>
            <person name="Abouelleil A."/>
            <person name="Allen A.W."/>
            <person name="Alvarado L."/>
            <person name="Arachchi H.M."/>
            <person name="Berlin A.M."/>
            <person name="Chapman S.B."/>
            <person name="Gainer-Dewar J."/>
            <person name="Goldberg J."/>
            <person name="Griggs A."/>
            <person name="Gujja S."/>
            <person name="Hansen M."/>
            <person name="Howarth C."/>
            <person name="Imamovic A."/>
            <person name="Ireland A."/>
            <person name="Larimer J."/>
            <person name="McCowan C."/>
            <person name="Murphy C."/>
            <person name="Pearson M."/>
            <person name="Poon T.W."/>
            <person name="Priest M."/>
            <person name="Roberts A."/>
            <person name="Saif S."/>
            <person name="Shea T."/>
            <person name="Sisk P."/>
            <person name="Sykes S."/>
            <person name="Wortman J."/>
            <person name="Nusbaum C."/>
            <person name="Birren B."/>
        </authorList>
    </citation>
    <scope>NUCLEOTIDE SEQUENCE [LARGE SCALE GENOMIC DNA]</scope>
    <source>
        <strain evidence="1 2">ATCC 51939</strain>
    </source>
</reference>
<evidence type="ECO:0000313" key="2">
    <source>
        <dbReference type="Proteomes" id="UP000014541"/>
    </source>
</evidence>
<proteinExistence type="predicted"/>
<dbReference type="HOGENOM" id="CLU_818713_0_0_12"/>
<keyword evidence="2" id="KW-1185">Reference proteome</keyword>
<dbReference type="eggNOG" id="ENOG5030DBM">
    <property type="taxonomic scope" value="Bacteria"/>
</dbReference>
<dbReference type="PROSITE" id="PS51257">
    <property type="entry name" value="PROKAR_LIPOPROTEIN"/>
    <property type="match status" value="1"/>
</dbReference>
<sequence>MHKRMYGLFALSAAIILASCSQLPIFWAIEQEIKLAEPAIKGNVYSVVRCGNDLYAANGNVYKKPLKSVRGWKKISAPPNGAEYLASSNTHVYALSAHENNCQVYAFDGNTWQEVSGTSGKANEVVIFDNGVIGSAGRNAYVRVGGKVFLLGAASLSTEKTGTNGADAKTVAAAAGSSGDYFSDKRAFCSDDSGSNLYSVADDGKTIKHGATFAALTNTSVQTSETITCLVYMFDGTDPYLIAGTKKGLEKIVLSSGIPQSAGILGSNAEAAFGESEIFCVAFFRDGPNYAIYTGTGKASASKHNALWAYYPSRGNWNYE</sequence>
<dbReference type="EMBL" id="ATFF01000006">
    <property type="protein sequence ID" value="EPF31627.1"/>
    <property type="molecule type" value="Genomic_DNA"/>
</dbReference>